<feature type="region of interest" description="Disordered" evidence="1">
    <location>
        <begin position="78"/>
        <end position="97"/>
    </location>
</feature>
<evidence type="ECO:0000313" key="2">
    <source>
        <dbReference type="EMBL" id="MCL6230338.1"/>
    </source>
</evidence>
<name>A0ABT0PA55_9HYPH</name>
<organism evidence="2 3">
    <name type="scientific">Bartonella bilalgolemii</name>
    <dbReference type="NCBI Taxonomy" id="2942911"/>
    <lineage>
        <taxon>Bacteria</taxon>
        <taxon>Pseudomonadati</taxon>
        <taxon>Pseudomonadota</taxon>
        <taxon>Alphaproteobacteria</taxon>
        <taxon>Hyphomicrobiales</taxon>
        <taxon>Bartonellaceae</taxon>
        <taxon>Bartonella</taxon>
    </lineage>
</organism>
<sequence>MVDNSSEQKTSDKVVNETEEAQKRFLIHLTERRLTKMEAALEADSAISFTLNTKPILASKTQNNNSQTKISESLFNRYGAEKNSPSYTGNDGVDPNM</sequence>
<protein>
    <submittedName>
        <fullName evidence="2">Uncharacterized protein</fullName>
    </submittedName>
</protein>
<keyword evidence="3" id="KW-1185">Reference proteome</keyword>
<evidence type="ECO:0000256" key="1">
    <source>
        <dbReference type="SAM" id="MobiDB-lite"/>
    </source>
</evidence>
<dbReference type="EMBL" id="JAMCOF010000017">
    <property type="protein sequence ID" value="MCL6230338.1"/>
    <property type="molecule type" value="Genomic_DNA"/>
</dbReference>
<accession>A0ABT0PA55</accession>
<proteinExistence type="predicted"/>
<evidence type="ECO:0000313" key="3">
    <source>
        <dbReference type="Proteomes" id="UP001523003"/>
    </source>
</evidence>
<comment type="caution">
    <text evidence="2">The sequence shown here is derived from an EMBL/GenBank/DDBJ whole genome shotgun (WGS) entry which is preliminary data.</text>
</comment>
<dbReference type="RefSeq" id="WP_249677939.1">
    <property type="nucleotide sequence ID" value="NZ_JAMCOF010000017.1"/>
</dbReference>
<gene>
    <name evidence="2" type="ORF">M4Z11_07035</name>
</gene>
<dbReference type="Proteomes" id="UP001523003">
    <property type="component" value="Unassembled WGS sequence"/>
</dbReference>
<reference evidence="2 3" key="1">
    <citation type="submission" date="2022-05" db="EMBL/GenBank/DDBJ databases">
        <title>Description of the Bartonella bilalgolemii sp. nov. Isolated from Apodemus uralensis (Pallas 1811).</title>
        <authorList>
            <person name="Zgheib R."/>
            <person name="Celebi B."/>
        </authorList>
    </citation>
    <scope>NUCLEOTIDE SEQUENCE [LARGE SCALE GENOMIC DNA]</scope>
    <source>
        <strain evidence="2 3">G70</strain>
    </source>
</reference>